<dbReference type="HOGENOM" id="CLU_057492_0_0_10"/>
<dbReference type="RefSeq" id="WP_008612717.1">
    <property type="nucleotide sequence ID" value="NZ_JH651379.1"/>
</dbReference>
<dbReference type="eggNOG" id="COG0845">
    <property type="taxonomic scope" value="Bacteria"/>
</dbReference>
<dbReference type="PANTHER" id="PTHR30469">
    <property type="entry name" value="MULTIDRUG RESISTANCE PROTEIN MDTA"/>
    <property type="match status" value="1"/>
</dbReference>
<dbReference type="GO" id="GO:1990281">
    <property type="term" value="C:efflux pump complex"/>
    <property type="evidence" value="ECO:0007669"/>
    <property type="project" value="TreeGrafter"/>
</dbReference>
<proteinExistence type="predicted"/>
<protein>
    <recommendedName>
        <fullName evidence="3">Membrane-fusion protein</fullName>
    </recommendedName>
</protein>
<accession>I3C6S5</accession>
<dbReference type="PROSITE" id="PS51257">
    <property type="entry name" value="PROKAR_LIPOPROTEIN"/>
    <property type="match status" value="1"/>
</dbReference>
<sequence>MKKLFLILMSVTALTACKDKASNEEKNTVEPKTAVKVTRIRQGSVEDNLELFATTVYLKRNIATAPIPSYITKVNIRLGDRVSKGKVLYELESKERRALGESIKLDSSLVGFGLIKVRAQVSGIVTTLDKQQPGDYVLEGAKLCTIAKSGDMVFQINVPYEYNSYVKQGEKLKFVLPNDSIRMAEITTTLAGMSGTAQTQKVLAKPVKPIFLPDSLIVKALFSKGNNDKKQIVPKAALQSDEMMKDFWVMKLINDSTAVKVPVTVGSKDQNEVEILSPTFRKSDRIITAGAYGMQDSTLVKITGQEKM</sequence>
<reference evidence="1 2" key="1">
    <citation type="submission" date="2012-02" db="EMBL/GenBank/DDBJ databases">
        <title>Improved High-Quality Draft genome of Joostella marina DSM 19592.</title>
        <authorList>
            <consortium name="US DOE Joint Genome Institute (JGI-PGF)"/>
            <person name="Lucas S."/>
            <person name="Copeland A."/>
            <person name="Lapidus A."/>
            <person name="Bruce D."/>
            <person name="Goodwin L."/>
            <person name="Pitluck S."/>
            <person name="Peters L."/>
            <person name="Chertkov O."/>
            <person name="Ovchinnikova G."/>
            <person name="Kyrpides N."/>
            <person name="Mavromatis K."/>
            <person name="Detter J.C."/>
            <person name="Han C."/>
            <person name="Land M."/>
            <person name="Hauser L."/>
            <person name="Markowitz V."/>
            <person name="Cheng J.-F."/>
            <person name="Hugenholtz P."/>
            <person name="Woyke T."/>
            <person name="Wu D."/>
            <person name="Tindall B."/>
            <person name="Brambilla E."/>
            <person name="Klenk H.-P."/>
            <person name="Eisen J.A."/>
        </authorList>
    </citation>
    <scope>NUCLEOTIDE SEQUENCE [LARGE SCALE GENOMIC DNA]</scope>
    <source>
        <strain evidence="1 2">DSM 19592</strain>
    </source>
</reference>
<dbReference type="OrthoDB" id="1435302at2"/>
<dbReference type="STRING" id="926559.JoomaDRAFT_2332"/>
<dbReference type="Gene3D" id="2.40.420.20">
    <property type="match status" value="1"/>
</dbReference>
<evidence type="ECO:0000313" key="2">
    <source>
        <dbReference type="Proteomes" id="UP000004690"/>
    </source>
</evidence>
<dbReference type="AlphaFoldDB" id="I3C6S5"/>
<organism evidence="1 2">
    <name type="scientific">Galbibacter orientalis DSM 19592</name>
    <dbReference type="NCBI Taxonomy" id="926559"/>
    <lineage>
        <taxon>Bacteria</taxon>
        <taxon>Pseudomonadati</taxon>
        <taxon>Bacteroidota</taxon>
        <taxon>Flavobacteriia</taxon>
        <taxon>Flavobacteriales</taxon>
        <taxon>Flavobacteriaceae</taxon>
        <taxon>Galbibacter</taxon>
    </lineage>
</organism>
<dbReference type="Proteomes" id="UP000004690">
    <property type="component" value="Unassembled WGS sequence"/>
</dbReference>
<dbReference type="GO" id="GO:0015562">
    <property type="term" value="F:efflux transmembrane transporter activity"/>
    <property type="evidence" value="ECO:0007669"/>
    <property type="project" value="TreeGrafter"/>
</dbReference>
<keyword evidence="2" id="KW-1185">Reference proteome</keyword>
<name>I3C6S5_9FLAO</name>
<gene>
    <name evidence="1" type="ORF">JoomaDRAFT_2332</name>
</gene>
<dbReference type="EMBL" id="JH651379">
    <property type="protein sequence ID" value="EIJ39318.1"/>
    <property type="molecule type" value="Genomic_DNA"/>
</dbReference>
<evidence type="ECO:0008006" key="3">
    <source>
        <dbReference type="Google" id="ProtNLM"/>
    </source>
</evidence>
<dbReference type="Gene3D" id="2.40.50.100">
    <property type="match status" value="1"/>
</dbReference>
<evidence type="ECO:0000313" key="1">
    <source>
        <dbReference type="EMBL" id="EIJ39318.1"/>
    </source>
</evidence>